<evidence type="ECO:0000313" key="8">
    <source>
        <dbReference type="Proteomes" id="UP000550714"/>
    </source>
</evidence>
<dbReference type="AlphaFoldDB" id="A0A839S0X9"/>
<feature type="compositionally biased region" description="Basic and acidic residues" evidence="5">
    <location>
        <begin position="16"/>
        <end position="29"/>
    </location>
</feature>
<dbReference type="Pfam" id="PF00440">
    <property type="entry name" value="TetR_N"/>
    <property type="match status" value="1"/>
</dbReference>
<protein>
    <submittedName>
        <fullName evidence="7">AcrR family transcriptional regulator</fullName>
    </submittedName>
</protein>
<accession>A0A839S0X9</accession>
<keyword evidence="1" id="KW-0805">Transcription regulation</keyword>
<keyword evidence="2 4" id="KW-0238">DNA-binding</keyword>
<evidence type="ECO:0000256" key="2">
    <source>
        <dbReference type="ARBA" id="ARBA00023125"/>
    </source>
</evidence>
<dbReference type="EMBL" id="JACHWU010000002">
    <property type="protein sequence ID" value="MBB3050973.1"/>
    <property type="molecule type" value="Genomic_DNA"/>
</dbReference>
<feature type="region of interest" description="Disordered" evidence="5">
    <location>
        <begin position="1"/>
        <end position="29"/>
    </location>
</feature>
<reference evidence="7 8" key="1">
    <citation type="submission" date="2020-08" db="EMBL/GenBank/DDBJ databases">
        <title>Genomic Encyclopedia of Type Strains, Phase III (KMG-III): the genomes of soil and plant-associated and newly described type strains.</title>
        <authorList>
            <person name="Whitman W."/>
        </authorList>
    </citation>
    <scope>NUCLEOTIDE SEQUENCE [LARGE SCALE GENOMIC DNA]</scope>
    <source>
        <strain evidence="7 8">CECT 8577</strain>
    </source>
</reference>
<name>A0A839S0X9_9PSEU</name>
<dbReference type="SUPFAM" id="SSF46689">
    <property type="entry name" value="Homeodomain-like"/>
    <property type="match status" value="1"/>
</dbReference>
<dbReference type="InterPro" id="IPR001647">
    <property type="entry name" value="HTH_TetR"/>
</dbReference>
<dbReference type="InterPro" id="IPR050109">
    <property type="entry name" value="HTH-type_TetR-like_transc_reg"/>
</dbReference>
<evidence type="ECO:0000313" key="7">
    <source>
        <dbReference type="EMBL" id="MBB3050973.1"/>
    </source>
</evidence>
<dbReference type="InterPro" id="IPR049445">
    <property type="entry name" value="TetR_SbtR-like_C"/>
</dbReference>
<dbReference type="Pfam" id="PF21597">
    <property type="entry name" value="TetR_C_43"/>
    <property type="match status" value="1"/>
</dbReference>
<evidence type="ECO:0000256" key="1">
    <source>
        <dbReference type="ARBA" id="ARBA00023015"/>
    </source>
</evidence>
<feature type="DNA-binding region" description="H-T-H motif" evidence="4">
    <location>
        <begin position="52"/>
        <end position="71"/>
    </location>
</feature>
<keyword evidence="8" id="KW-1185">Reference proteome</keyword>
<feature type="domain" description="HTH tetR-type" evidence="6">
    <location>
        <begin position="30"/>
        <end position="89"/>
    </location>
</feature>
<dbReference type="PANTHER" id="PTHR30055:SF234">
    <property type="entry name" value="HTH-TYPE TRANSCRIPTIONAL REGULATOR BETI"/>
    <property type="match status" value="1"/>
</dbReference>
<dbReference type="GO" id="GO:0003700">
    <property type="term" value="F:DNA-binding transcription factor activity"/>
    <property type="evidence" value="ECO:0007669"/>
    <property type="project" value="TreeGrafter"/>
</dbReference>
<evidence type="ECO:0000256" key="5">
    <source>
        <dbReference type="SAM" id="MobiDB-lite"/>
    </source>
</evidence>
<dbReference type="InterPro" id="IPR009057">
    <property type="entry name" value="Homeodomain-like_sf"/>
</dbReference>
<comment type="caution">
    <text evidence="7">The sequence shown here is derived from an EMBL/GenBank/DDBJ whole genome shotgun (WGS) entry which is preliminary data.</text>
</comment>
<dbReference type="PROSITE" id="PS50977">
    <property type="entry name" value="HTH_TETR_2"/>
    <property type="match status" value="1"/>
</dbReference>
<dbReference type="Gene3D" id="1.10.357.10">
    <property type="entry name" value="Tetracycline Repressor, domain 2"/>
    <property type="match status" value="1"/>
</dbReference>
<proteinExistence type="predicted"/>
<evidence type="ECO:0000256" key="3">
    <source>
        <dbReference type="ARBA" id="ARBA00023163"/>
    </source>
</evidence>
<dbReference type="SUPFAM" id="SSF48498">
    <property type="entry name" value="Tetracyclin repressor-like, C-terminal domain"/>
    <property type="match status" value="1"/>
</dbReference>
<sequence length="210" mass="22843">MVPLRKEEPVPAGDTPSRDTQSRTRRVDARRNEKTLLDAAARVFANQGVDAPVRQIAAEAGVGVGTVYRHFPQRSDLVIAVYRHQVDACVDLGERLLGRGSSPLAALEEWVDAFVDFLVTKHGLASVNGGQADEGGLHAYFLDHLVPVCERLLEAAREAGETSTDIGAYELMRGIGNLCLFGGDDTRYDARKLSHVLLAGVALRREPRAD</sequence>
<evidence type="ECO:0000259" key="6">
    <source>
        <dbReference type="PROSITE" id="PS50977"/>
    </source>
</evidence>
<dbReference type="Proteomes" id="UP000550714">
    <property type="component" value="Unassembled WGS sequence"/>
</dbReference>
<dbReference type="PRINTS" id="PR00455">
    <property type="entry name" value="HTHTETR"/>
</dbReference>
<dbReference type="GO" id="GO:0000976">
    <property type="term" value="F:transcription cis-regulatory region binding"/>
    <property type="evidence" value="ECO:0007669"/>
    <property type="project" value="TreeGrafter"/>
</dbReference>
<dbReference type="PANTHER" id="PTHR30055">
    <property type="entry name" value="HTH-TYPE TRANSCRIPTIONAL REGULATOR RUTR"/>
    <property type="match status" value="1"/>
</dbReference>
<keyword evidence="3" id="KW-0804">Transcription</keyword>
<evidence type="ECO:0000256" key="4">
    <source>
        <dbReference type="PROSITE-ProRule" id="PRU00335"/>
    </source>
</evidence>
<dbReference type="InterPro" id="IPR036271">
    <property type="entry name" value="Tet_transcr_reg_TetR-rel_C_sf"/>
</dbReference>
<organism evidence="7 8">
    <name type="scientific">Prauserella isguenensis</name>
    <dbReference type="NCBI Taxonomy" id="1470180"/>
    <lineage>
        <taxon>Bacteria</taxon>
        <taxon>Bacillati</taxon>
        <taxon>Actinomycetota</taxon>
        <taxon>Actinomycetes</taxon>
        <taxon>Pseudonocardiales</taxon>
        <taxon>Pseudonocardiaceae</taxon>
        <taxon>Prauserella</taxon>
    </lineage>
</organism>
<gene>
    <name evidence="7" type="ORF">FHS23_001996</name>
</gene>